<proteinExistence type="predicted"/>
<feature type="transmembrane region" description="Helical" evidence="1">
    <location>
        <begin position="112"/>
        <end position="130"/>
    </location>
</feature>
<feature type="transmembrane region" description="Helical" evidence="1">
    <location>
        <begin position="194"/>
        <end position="212"/>
    </location>
</feature>
<feature type="transmembrane region" description="Helical" evidence="1">
    <location>
        <begin position="354"/>
        <end position="374"/>
    </location>
</feature>
<feature type="transmembrane region" description="Helical" evidence="1">
    <location>
        <begin position="250"/>
        <end position="270"/>
    </location>
</feature>
<sequence length="406" mass="42624">MPESFTTTRPVEKVSTPSPRVRVTGVDIARAVALIGMMFAHLTLPAGIAGMLLDGFPSAGFAFLAGVSMSLMARRAVASGGRALAVQRHQFAVRGAMLMLFDALLVPFAGDIAVVLLPFGICYIALAPVVRWRTKNLVWLAVALTVLSACASLIFSSWSMAFQTPENTSATPHGGILDGIAYFLPDVLAPPYPLLEWAALMVMGMIAWRVILAPLASRTTATGTTATGATTAAAATTTAPSPQVDVRPRAAAVIAGGLILAAFAMVGRHYLNPESPGYGLYDPNGHTGGLIAVLGEAGMAVAVATFCVWIASTRIATHSIGDRLLMPLYRMGRMPLTIYVLHVITANFGHGTAFAIVSALAAIALATAWFTFFNRGPLEALLHRTCSAASREDLPGRRNIAPQLAA</sequence>
<feature type="transmembrane region" description="Helical" evidence="1">
    <location>
        <begin position="137"/>
        <end position="158"/>
    </location>
</feature>
<keyword evidence="1" id="KW-1133">Transmembrane helix</keyword>
<keyword evidence="1" id="KW-0472">Membrane</keyword>
<evidence type="ECO:0000256" key="1">
    <source>
        <dbReference type="SAM" id="Phobius"/>
    </source>
</evidence>
<dbReference type="PANTHER" id="PTHR30590">
    <property type="entry name" value="INNER MEMBRANE PROTEIN"/>
    <property type="match status" value="1"/>
</dbReference>
<feature type="transmembrane region" description="Helical" evidence="1">
    <location>
        <begin position="28"/>
        <end position="53"/>
    </location>
</feature>
<name>A0A931DWE0_9CORY</name>
<feature type="domain" description="DUF418" evidence="2">
    <location>
        <begin position="289"/>
        <end position="384"/>
    </location>
</feature>
<keyword evidence="4" id="KW-1185">Reference proteome</keyword>
<protein>
    <submittedName>
        <fullName evidence="3">Membrane protein YeiB</fullName>
    </submittedName>
</protein>
<dbReference type="InterPro" id="IPR007349">
    <property type="entry name" value="DUF418"/>
</dbReference>
<dbReference type="Proteomes" id="UP000658613">
    <property type="component" value="Unassembled WGS sequence"/>
</dbReference>
<feature type="transmembrane region" description="Helical" evidence="1">
    <location>
        <begin position="290"/>
        <end position="311"/>
    </location>
</feature>
<accession>A0A931DWE0</accession>
<comment type="caution">
    <text evidence="3">The sequence shown here is derived from an EMBL/GenBank/DDBJ whole genome shotgun (WGS) entry which is preliminary data.</text>
</comment>
<keyword evidence="1" id="KW-0812">Transmembrane</keyword>
<evidence type="ECO:0000313" key="4">
    <source>
        <dbReference type="Proteomes" id="UP000658613"/>
    </source>
</evidence>
<dbReference type="RefSeq" id="WP_196823903.1">
    <property type="nucleotide sequence ID" value="NZ_CP046980.1"/>
</dbReference>
<dbReference type="EMBL" id="JADOUE010000001">
    <property type="protein sequence ID" value="MBG6121325.1"/>
    <property type="molecule type" value="Genomic_DNA"/>
</dbReference>
<dbReference type="Pfam" id="PF04235">
    <property type="entry name" value="DUF418"/>
    <property type="match status" value="1"/>
</dbReference>
<gene>
    <name evidence="3" type="ORF">IW254_000294</name>
</gene>
<evidence type="ECO:0000313" key="3">
    <source>
        <dbReference type="EMBL" id="MBG6121325.1"/>
    </source>
</evidence>
<organism evidence="3 4">
    <name type="scientific">Corynebacterium aquatimens</name>
    <dbReference type="NCBI Taxonomy" id="1190508"/>
    <lineage>
        <taxon>Bacteria</taxon>
        <taxon>Bacillati</taxon>
        <taxon>Actinomycetota</taxon>
        <taxon>Actinomycetes</taxon>
        <taxon>Mycobacteriales</taxon>
        <taxon>Corynebacteriaceae</taxon>
        <taxon>Corynebacterium</taxon>
    </lineage>
</organism>
<feature type="transmembrane region" description="Helical" evidence="1">
    <location>
        <begin position="331"/>
        <end position="348"/>
    </location>
</feature>
<evidence type="ECO:0000259" key="2">
    <source>
        <dbReference type="Pfam" id="PF04235"/>
    </source>
</evidence>
<dbReference type="AlphaFoldDB" id="A0A931DWE0"/>
<dbReference type="InterPro" id="IPR052529">
    <property type="entry name" value="Bact_Transport_Assoc"/>
</dbReference>
<reference evidence="3" key="1">
    <citation type="submission" date="2020-11" db="EMBL/GenBank/DDBJ databases">
        <title>Sequencing the genomes of 1000 actinobacteria strains.</title>
        <authorList>
            <person name="Klenk H.-P."/>
        </authorList>
    </citation>
    <scope>NUCLEOTIDE SEQUENCE</scope>
    <source>
        <strain evidence="3">DSM 45632</strain>
    </source>
</reference>
<dbReference type="PANTHER" id="PTHR30590:SF2">
    <property type="entry name" value="INNER MEMBRANE PROTEIN"/>
    <property type="match status" value="1"/>
</dbReference>